<reference evidence="1 2" key="1">
    <citation type="submission" date="2020-04" db="EMBL/GenBank/DDBJ databases">
        <title>Perkinsus olseni comparative genomics.</title>
        <authorList>
            <person name="Bogema D.R."/>
        </authorList>
    </citation>
    <scope>NUCLEOTIDE SEQUENCE [LARGE SCALE GENOMIC DNA]</scope>
    <source>
        <strain evidence="1">ATCC PRA-205</strain>
    </source>
</reference>
<gene>
    <name evidence="1" type="ORF">FOZ62_017555</name>
</gene>
<evidence type="ECO:0000313" key="1">
    <source>
        <dbReference type="EMBL" id="KAF4683282.1"/>
    </source>
</evidence>
<dbReference type="AlphaFoldDB" id="A0A7J6NHC3"/>
<protein>
    <submittedName>
        <fullName evidence="1">Uncharacterized protein</fullName>
    </submittedName>
</protein>
<accession>A0A7J6NHC3</accession>
<feature type="non-terminal residue" evidence="1">
    <location>
        <position position="1"/>
    </location>
</feature>
<dbReference type="Pfam" id="PF08907">
    <property type="entry name" value="DUF1853"/>
    <property type="match status" value="1"/>
</dbReference>
<evidence type="ECO:0000313" key="2">
    <source>
        <dbReference type="Proteomes" id="UP000574390"/>
    </source>
</evidence>
<dbReference type="Proteomes" id="UP000574390">
    <property type="component" value="Unassembled WGS sequence"/>
</dbReference>
<dbReference type="InterPro" id="IPR015003">
    <property type="entry name" value="DUF1853"/>
</dbReference>
<organism evidence="1 2">
    <name type="scientific">Perkinsus olseni</name>
    <name type="common">Perkinsus atlanticus</name>
    <dbReference type="NCBI Taxonomy" id="32597"/>
    <lineage>
        <taxon>Eukaryota</taxon>
        <taxon>Sar</taxon>
        <taxon>Alveolata</taxon>
        <taxon>Perkinsozoa</taxon>
        <taxon>Perkinsea</taxon>
        <taxon>Perkinsida</taxon>
        <taxon>Perkinsidae</taxon>
        <taxon>Perkinsus</taxon>
    </lineage>
</organism>
<feature type="non-terminal residue" evidence="1">
    <location>
        <position position="193"/>
    </location>
</feature>
<sequence length="193" mass="21760">DDEMLSIVSDVDDAQRSLHVLASFGVHDCVGPPSDFTACLFIDMPEDSSDSSTMSSTETSSTTVGSVRPITSYRHKLVRDLHWICSSHHLLSEGSKQTTNVPTWGASQLDFVIRRSQDWFAALDEHPEELREYIQDSKTAHRLGHYFTCLLQFLLEHNPAINAKNVWCRQGILSDENHGELTSLKFLVVRNKT</sequence>
<dbReference type="EMBL" id="JABANM010037353">
    <property type="protein sequence ID" value="KAF4683282.1"/>
    <property type="molecule type" value="Genomic_DNA"/>
</dbReference>
<comment type="caution">
    <text evidence="1">The sequence shown here is derived from an EMBL/GenBank/DDBJ whole genome shotgun (WGS) entry which is preliminary data.</text>
</comment>
<proteinExistence type="predicted"/>
<name>A0A7J6NHC3_PEROL</name>